<comment type="caution">
    <text evidence="1">The sequence shown here is derived from an EMBL/GenBank/DDBJ whole genome shotgun (WGS) entry which is preliminary data.</text>
</comment>
<protein>
    <submittedName>
        <fullName evidence="1">Uncharacterized protein</fullName>
    </submittedName>
</protein>
<proteinExistence type="predicted"/>
<gene>
    <name evidence="1" type="ORF">WG66_7116</name>
</gene>
<evidence type="ECO:0000313" key="1">
    <source>
        <dbReference type="EMBL" id="KTB40294.1"/>
    </source>
</evidence>
<accession>A0A0W0FVL8</accession>
<sequence>MLQRPFMGSFISR</sequence>
<reference evidence="1 2" key="1">
    <citation type="submission" date="2015-12" db="EMBL/GenBank/DDBJ databases">
        <title>Draft genome sequence of Moniliophthora roreri, the causal agent of frosty pod rot of cacao.</title>
        <authorList>
            <person name="Aime M.C."/>
            <person name="Diaz-Valderrama J.R."/>
            <person name="Kijpornyongpan T."/>
            <person name="Phillips-Mora W."/>
        </authorList>
    </citation>
    <scope>NUCLEOTIDE SEQUENCE [LARGE SCALE GENOMIC DNA]</scope>
    <source>
        <strain evidence="1 2">MCA 2952</strain>
    </source>
</reference>
<organism evidence="1 2">
    <name type="scientific">Moniliophthora roreri</name>
    <name type="common">Frosty pod rot fungus</name>
    <name type="synonym">Monilia roreri</name>
    <dbReference type="NCBI Taxonomy" id="221103"/>
    <lineage>
        <taxon>Eukaryota</taxon>
        <taxon>Fungi</taxon>
        <taxon>Dikarya</taxon>
        <taxon>Basidiomycota</taxon>
        <taxon>Agaricomycotina</taxon>
        <taxon>Agaricomycetes</taxon>
        <taxon>Agaricomycetidae</taxon>
        <taxon>Agaricales</taxon>
        <taxon>Marasmiineae</taxon>
        <taxon>Marasmiaceae</taxon>
        <taxon>Moniliophthora</taxon>
    </lineage>
</organism>
<name>A0A0W0FVL8_MONRR</name>
<dbReference type="EMBL" id="LATX01001591">
    <property type="protein sequence ID" value="KTB40294.1"/>
    <property type="molecule type" value="Genomic_DNA"/>
</dbReference>
<evidence type="ECO:0000313" key="2">
    <source>
        <dbReference type="Proteomes" id="UP000054988"/>
    </source>
</evidence>
<dbReference type="Proteomes" id="UP000054988">
    <property type="component" value="Unassembled WGS sequence"/>
</dbReference>